<dbReference type="Proteomes" id="UP001200470">
    <property type="component" value="Unassembled WGS sequence"/>
</dbReference>
<organism evidence="1 2">
    <name type="scientific">Xylanibacter brevis</name>
    <dbReference type="NCBI Taxonomy" id="83231"/>
    <lineage>
        <taxon>Bacteria</taxon>
        <taxon>Pseudomonadati</taxon>
        <taxon>Bacteroidota</taxon>
        <taxon>Bacteroidia</taxon>
        <taxon>Bacteroidales</taxon>
        <taxon>Prevotellaceae</taxon>
        <taxon>Xylanibacter</taxon>
    </lineage>
</organism>
<name>A0ABS9CCH1_9BACT</name>
<comment type="caution">
    <text evidence="1">The sequence shown here is derived from an EMBL/GenBank/DDBJ whole genome shotgun (WGS) entry which is preliminary data.</text>
</comment>
<dbReference type="RefSeq" id="WP_301637366.1">
    <property type="nucleotide sequence ID" value="NZ_JADYTN010000002.1"/>
</dbReference>
<sequence length="86" mass="9572">MSQTKVALLSKTICFAEQINLLCKGNQFVLLSKSIYFAFASTAFLRETPVSQHIIPTPATQSTIVRKQEDRHGFSAVKRGGYLPLK</sequence>
<gene>
    <name evidence="1" type="ORF">I6E12_01585</name>
</gene>
<dbReference type="EMBL" id="JADYTN010000002">
    <property type="protein sequence ID" value="MCF2562811.1"/>
    <property type="molecule type" value="Genomic_DNA"/>
</dbReference>
<evidence type="ECO:0000313" key="1">
    <source>
        <dbReference type="EMBL" id="MCF2562811.1"/>
    </source>
</evidence>
<evidence type="ECO:0000313" key="2">
    <source>
        <dbReference type="Proteomes" id="UP001200470"/>
    </source>
</evidence>
<reference evidence="1 2" key="1">
    <citation type="submission" date="2020-12" db="EMBL/GenBank/DDBJ databases">
        <title>Whole genome sequences of gut porcine anaerobes.</title>
        <authorList>
            <person name="Kubasova T."/>
            <person name="Jahodarova E."/>
            <person name="Rychlik I."/>
        </authorList>
    </citation>
    <scope>NUCLEOTIDE SEQUENCE [LARGE SCALE GENOMIC DNA]</scope>
    <source>
        <strain evidence="1 2">An925</strain>
    </source>
</reference>
<protein>
    <submittedName>
        <fullName evidence="1">Uncharacterized protein</fullName>
    </submittedName>
</protein>
<keyword evidence="2" id="KW-1185">Reference proteome</keyword>
<proteinExistence type="predicted"/>
<accession>A0ABS9CCH1</accession>